<gene>
    <name evidence="2" type="ORF">GCM10017621_26960</name>
</gene>
<accession>A0A9W6MPG9</accession>
<keyword evidence="1" id="KW-1133">Transmembrane helix</keyword>
<proteinExistence type="predicted"/>
<evidence type="ECO:0000256" key="1">
    <source>
        <dbReference type="SAM" id="Phobius"/>
    </source>
</evidence>
<name>A0A9W6MPG9_9PROT</name>
<keyword evidence="3" id="KW-1185">Reference proteome</keyword>
<sequence>MWRWLSHNHQTLTAVGAMLVGIAALFVAWDQGRVMRAQQHGAVVPVLQIDGFLVTRPETRSIGLRVYNNGVGPAMIESVTLRRDGVEVQDFSALMEVLPADQDRSWATLAGRTLAPGGEVEPIMIQWPRSSLEGPAVTALLAEWDLWQVEACYCSVFDRCWTTQTSNARPVPVRRCEAQRDDVFQTLGSVPDTEEPDQ</sequence>
<dbReference type="Proteomes" id="UP001143486">
    <property type="component" value="Unassembled WGS sequence"/>
</dbReference>
<keyword evidence="1" id="KW-0812">Transmembrane</keyword>
<evidence type="ECO:0000313" key="2">
    <source>
        <dbReference type="EMBL" id="GLK53188.1"/>
    </source>
</evidence>
<keyword evidence="1" id="KW-0472">Membrane</keyword>
<reference evidence="2" key="2">
    <citation type="submission" date="2023-01" db="EMBL/GenBank/DDBJ databases">
        <authorList>
            <person name="Sun Q."/>
            <person name="Evtushenko L."/>
        </authorList>
    </citation>
    <scope>NUCLEOTIDE SEQUENCE</scope>
    <source>
        <strain evidence="2">VKM B-1513</strain>
    </source>
</reference>
<organism evidence="2 3">
    <name type="scientific">Maricaulis virginensis</name>
    <dbReference type="NCBI Taxonomy" id="144022"/>
    <lineage>
        <taxon>Bacteria</taxon>
        <taxon>Pseudomonadati</taxon>
        <taxon>Pseudomonadota</taxon>
        <taxon>Alphaproteobacteria</taxon>
        <taxon>Maricaulales</taxon>
        <taxon>Maricaulaceae</taxon>
        <taxon>Maricaulis</taxon>
    </lineage>
</organism>
<protein>
    <submittedName>
        <fullName evidence="2">Uncharacterized protein</fullName>
    </submittedName>
</protein>
<dbReference type="AlphaFoldDB" id="A0A9W6MPG9"/>
<dbReference type="EMBL" id="BSFE01000008">
    <property type="protein sequence ID" value="GLK53188.1"/>
    <property type="molecule type" value="Genomic_DNA"/>
</dbReference>
<comment type="caution">
    <text evidence="2">The sequence shown here is derived from an EMBL/GenBank/DDBJ whole genome shotgun (WGS) entry which is preliminary data.</text>
</comment>
<evidence type="ECO:0000313" key="3">
    <source>
        <dbReference type="Proteomes" id="UP001143486"/>
    </source>
</evidence>
<feature type="transmembrane region" description="Helical" evidence="1">
    <location>
        <begin position="12"/>
        <end position="29"/>
    </location>
</feature>
<reference evidence="2" key="1">
    <citation type="journal article" date="2014" name="Int. J. Syst. Evol. Microbiol.">
        <title>Complete genome sequence of Corynebacterium casei LMG S-19264T (=DSM 44701T), isolated from a smear-ripened cheese.</title>
        <authorList>
            <consortium name="US DOE Joint Genome Institute (JGI-PGF)"/>
            <person name="Walter F."/>
            <person name="Albersmeier A."/>
            <person name="Kalinowski J."/>
            <person name="Ruckert C."/>
        </authorList>
    </citation>
    <scope>NUCLEOTIDE SEQUENCE</scope>
    <source>
        <strain evidence="2">VKM B-1513</strain>
    </source>
</reference>
<dbReference type="RefSeq" id="WP_271187545.1">
    <property type="nucleotide sequence ID" value="NZ_BSFE01000008.1"/>
</dbReference>